<accession>S5ZR29</accession>
<reference evidence="2 3" key="1">
    <citation type="journal article" date="2013" name="PLoS ONE">
        <title>Genome-Wide Relatedness of Treponema pedis, from Gingiva and Necrotic Skin Lesions of Pigs, with the Human Oral Pathogen Treponema denticola.</title>
        <authorList>
            <person name="Svartstrom O."/>
            <person name="Mushtaq M."/>
            <person name="Pringle M."/>
            <person name="Segerman B."/>
        </authorList>
    </citation>
    <scope>NUCLEOTIDE SEQUENCE [LARGE SCALE GENOMIC DNA]</scope>
    <source>
        <strain evidence="2">T A4</strain>
    </source>
</reference>
<keyword evidence="1" id="KW-0812">Transmembrane</keyword>
<name>S5ZR29_9SPIR</name>
<evidence type="ECO:0000313" key="2">
    <source>
        <dbReference type="EMBL" id="AGT45127.1"/>
    </source>
</evidence>
<organism evidence="2 3">
    <name type="scientific">Treponema pedis str. T A4</name>
    <dbReference type="NCBI Taxonomy" id="1291379"/>
    <lineage>
        <taxon>Bacteria</taxon>
        <taxon>Pseudomonadati</taxon>
        <taxon>Spirochaetota</taxon>
        <taxon>Spirochaetia</taxon>
        <taxon>Spirochaetales</taxon>
        <taxon>Treponemataceae</taxon>
        <taxon>Treponema</taxon>
    </lineage>
</organism>
<evidence type="ECO:0000256" key="1">
    <source>
        <dbReference type="SAM" id="Phobius"/>
    </source>
</evidence>
<dbReference type="STRING" id="1291379.TPE_2655"/>
<dbReference type="PATRIC" id="fig|1291379.3.peg.2628"/>
<dbReference type="HOGENOM" id="CLU_3206572_0_0_12"/>
<protein>
    <submittedName>
        <fullName evidence="2">Uncharacterized protein</fullName>
    </submittedName>
</protein>
<keyword evidence="1" id="KW-1133">Transmembrane helix</keyword>
<keyword evidence="3" id="KW-1185">Reference proteome</keyword>
<sequence length="45" mass="5555">MFCTVLKKQLDIFDFLCHREDKKQTDIFPFLSTFYVFLCIIYLNR</sequence>
<dbReference type="EMBL" id="CP004120">
    <property type="protein sequence ID" value="AGT45127.1"/>
    <property type="molecule type" value="Genomic_DNA"/>
</dbReference>
<dbReference type="KEGG" id="tped:TPE_2655"/>
<keyword evidence="1" id="KW-0472">Membrane</keyword>
<evidence type="ECO:0000313" key="3">
    <source>
        <dbReference type="Proteomes" id="UP000015620"/>
    </source>
</evidence>
<dbReference type="Proteomes" id="UP000015620">
    <property type="component" value="Chromosome"/>
</dbReference>
<proteinExistence type="predicted"/>
<dbReference type="AlphaFoldDB" id="S5ZR29"/>
<gene>
    <name evidence="2" type="ORF">TPE_2655</name>
</gene>
<feature type="transmembrane region" description="Helical" evidence="1">
    <location>
        <begin position="27"/>
        <end position="44"/>
    </location>
</feature>